<dbReference type="AlphaFoldDB" id="A0A024HVY3"/>
<feature type="transmembrane region" description="Helical" evidence="1">
    <location>
        <begin position="59"/>
        <end position="81"/>
    </location>
</feature>
<keyword evidence="2" id="KW-0496">Mitochondrion</keyword>
<keyword evidence="1" id="KW-0472">Membrane</keyword>
<gene>
    <name evidence="2" type="primary">nad6</name>
</gene>
<evidence type="ECO:0000256" key="1">
    <source>
        <dbReference type="SAM" id="Phobius"/>
    </source>
</evidence>
<sequence length="150" mass="17234">MSVFFGLNGFMFFLVIMAFSVIVVLKGNKYSHVIFGLILYSVLISLVMCIYFNMFFSLLFMLVYVGGLLLFMLYVLTMVGISEKTAKGLSYSGFILMILIIDGLPFVYESHSLFNLFSVYSVMYCYMFVAACLLGFLLYICLELLFFYEK</sequence>
<reference evidence="2" key="1">
    <citation type="journal article" date="2014" name="Genome Biol. Evol.">
        <title>Ascidian mitogenomics: comparison of evolutionary rates in closely related taxa provides evidence of ongoing speciation events.</title>
        <authorList>
            <person name="Griggio F."/>
            <person name="Voskoboynik A."/>
            <person name="Iannelli F."/>
            <person name="Justy F."/>
            <person name="Tilak M.K."/>
            <person name="Turon X."/>
            <person name="Pesole G."/>
            <person name="Douzery E.J."/>
            <person name="Mastrototaro F."/>
            <person name="Gissi C."/>
        </authorList>
    </citation>
    <scope>NUCLEOTIDE SEQUENCE</scope>
    <source>
        <tissue evidence="2">Muscle</tissue>
    </source>
</reference>
<dbReference type="EMBL" id="HG931920">
    <property type="protein sequence ID" value="CDM98925.1"/>
    <property type="molecule type" value="Genomic_DNA"/>
</dbReference>
<name>A0A024HVY3_STYCL</name>
<keyword evidence="1" id="KW-1133">Transmembrane helix</keyword>
<proteinExistence type="predicted"/>
<protein>
    <submittedName>
        <fullName evidence="2">NADH dehydrogenase subunit 6</fullName>
    </submittedName>
</protein>
<accession>A0A024HVY3</accession>
<geneLocation type="mitochondrion" evidence="2"/>
<feature type="transmembrane region" description="Helical" evidence="1">
    <location>
        <begin position="32"/>
        <end position="53"/>
    </location>
</feature>
<keyword evidence="1" id="KW-0812">Transmembrane</keyword>
<organism evidence="2">
    <name type="scientific">Styela clava</name>
    <name type="common">Sea squirt</name>
    <dbReference type="NCBI Taxonomy" id="7725"/>
    <lineage>
        <taxon>Eukaryota</taxon>
        <taxon>Metazoa</taxon>
        <taxon>Chordata</taxon>
        <taxon>Tunicata</taxon>
        <taxon>Ascidiacea</taxon>
        <taxon>Stolidobranchia</taxon>
        <taxon>Styelidae</taxon>
        <taxon>Styela</taxon>
    </lineage>
</organism>
<feature type="transmembrane region" description="Helical" evidence="1">
    <location>
        <begin position="6"/>
        <end position="25"/>
    </location>
</feature>
<evidence type="ECO:0000313" key="2">
    <source>
        <dbReference type="EMBL" id="CDM98925.1"/>
    </source>
</evidence>
<feature type="transmembrane region" description="Helical" evidence="1">
    <location>
        <begin position="120"/>
        <end position="148"/>
    </location>
</feature>
<feature type="transmembrane region" description="Helical" evidence="1">
    <location>
        <begin position="88"/>
        <end position="108"/>
    </location>
</feature>